<name>A0A1A8WIT7_PLAOA</name>
<evidence type="ECO:0000313" key="2">
    <source>
        <dbReference type="EMBL" id="SBS92842.1"/>
    </source>
</evidence>
<sequence length="69" mass="7998">MNPRGEGSPKEPSFFPRTTMQTSEELENEDTGKFVQKCLFQMSFSRNSMKHTEIHVERKKTSAVRTCQT</sequence>
<evidence type="ECO:0000313" key="3">
    <source>
        <dbReference type="Proteomes" id="UP000078546"/>
    </source>
</evidence>
<dbReference type="Proteomes" id="UP000078546">
    <property type="component" value="Unassembled WGS sequence"/>
</dbReference>
<proteinExistence type="predicted"/>
<dbReference type="EMBL" id="FLQV01000451">
    <property type="protein sequence ID" value="SBS92842.1"/>
    <property type="molecule type" value="Genomic_DNA"/>
</dbReference>
<reference evidence="3" key="1">
    <citation type="submission" date="2016-05" db="EMBL/GenBank/DDBJ databases">
        <authorList>
            <person name="Naeem Raeece"/>
        </authorList>
    </citation>
    <scope>NUCLEOTIDE SEQUENCE [LARGE SCALE GENOMIC DNA]</scope>
</reference>
<protein>
    <submittedName>
        <fullName evidence="2">Uncharacterized protein</fullName>
    </submittedName>
</protein>
<feature type="region of interest" description="Disordered" evidence="1">
    <location>
        <begin position="1"/>
        <end position="30"/>
    </location>
</feature>
<accession>A0A1A8WIT7</accession>
<gene>
    <name evidence="2" type="ORF">POVCU1_024100</name>
</gene>
<organism evidence="2 3">
    <name type="scientific">Plasmodium ovale curtisi</name>
    <dbReference type="NCBI Taxonomy" id="864141"/>
    <lineage>
        <taxon>Eukaryota</taxon>
        <taxon>Sar</taxon>
        <taxon>Alveolata</taxon>
        <taxon>Apicomplexa</taxon>
        <taxon>Aconoidasida</taxon>
        <taxon>Haemosporida</taxon>
        <taxon>Plasmodiidae</taxon>
        <taxon>Plasmodium</taxon>
        <taxon>Plasmodium (Plasmodium)</taxon>
    </lineage>
</organism>
<evidence type="ECO:0000256" key="1">
    <source>
        <dbReference type="SAM" id="MobiDB-lite"/>
    </source>
</evidence>
<dbReference type="AlphaFoldDB" id="A0A1A8WIT7"/>